<proteinExistence type="inferred from homology"/>
<dbReference type="InterPro" id="IPR051323">
    <property type="entry name" value="AtsK-like"/>
</dbReference>
<keyword evidence="4" id="KW-0560">Oxidoreductase</keyword>
<evidence type="ECO:0000256" key="2">
    <source>
        <dbReference type="ARBA" id="ARBA00022723"/>
    </source>
</evidence>
<evidence type="ECO:0000256" key="3">
    <source>
        <dbReference type="ARBA" id="ARBA00022964"/>
    </source>
</evidence>
<dbReference type="OrthoDB" id="10257314at2759"/>
<comment type="similarity">
    <text evidence="1">Belongs to the TfdA dioxygenase family.</text>
</comment>
<dbReference type="EMBL" id="JAAAHY010000498">
    <property type="protein sequence ID" value="KAF9963082.1"/>
    <property type="molecule type" value="Genomic_DNA"/>
</dbReference>
<dbReference type="Proteomes" id="UP000738359">
    <property type="component" value="Unassembled WGS sequence"/>
</dbReference>
<dbReference type="InterPro" id="IPR042098">
    <property type="entry name" value="TauD-like_sf"/>
</dbReference>
<dbReference type="Pfam" id="PF02668">
    <property type="entry name" value="TauD"/>
    <property type="match status" value="1"/>
</dbReference>
<keyword evidence="8" id="KW-1185">Reference proteome</keyword>
<dbReference type="AlphaFoldDB" id="A0A9P6M2H9"/>
<dbReference type="SUPFAM" id="SSF51197">
    <property type="entry name" value="Clavaminate synthase-like"/>
    <property type="match status" value="1"/>
</dbReference>
<dbReference type="GO" id="GO:0016706">
    <property type="term" value="F:2-oxoglutarate-dependent dioxygenase activity"/>
    <property type="evidence" value="ECO:0007669"/>
    <property type="project" value="TreeGrafter"/>
</dbReference>
<dbReference type="PANTHER" id="PTHR30468">
    <property type="entry name" value="ALPHA-KETOGLUTARATE-DEPENDENT SULFONATE DIOXYGENASE"/>
    <property type="match status" value="1"/>
</dbReference>
<name>A0A9P6M2H9_MORAP</name>
<dbReference type="GO" id="GO:0005737">
    <property type="term" value="C:cytoplasm"/>
    <property type="evidence" value="ECO:0007669"/>
    <property type="project" value="TreeGrafter"/>
</dbReference>
<reference evidence="7" key="1">
    <citation type="journal article" date="2020" name="Fungal Divers.">
        <title>Resolving the Mortierellaceae phylogeny through synthesis of multi-gene phylogenetics and phylogenomics.</title>
        <authorList>
            <person name="Vandepol N."/>
            <person name="Liber J."/>
            <person name="Desiro A."/>
            <person name="Na H."/>
            <person name="Kennedy M."/>
            <person name="Barry K."/>
            <person name="Grigoriev I.V."/>
            <person name="Miller A.N."/>
            <person name="O'Donnell K."/>
            <person name="Stajich J.E."/>
            <person name="Bonito G."/>
        </authorList>
    </citation>
    <scope>NUCLEOTIDE SEQUENCE</scope>
    <source>
        <strain evidence="7">CK1249</strain>
    </source>
</reference>
<keyword evidence="5" id="KW-0408">Iron</keyword>
<organism evidence="7 8">
    <name type="scientific">Mortierella alpina</name>
    <name type="common">Oleaginous fungus</name>
    <name type="synonym">Mortierella renispora</name>
    <dbReference type="NCBI Taxonomy" id="64518"/>
    <lineage>
        <taxon>Eukaryota</taxon>
        <taxon>Fungi</taxon>
        <taxon>Fungi incertae sedis</taxon>
        <taxon>Mucoromycota</taxon>
        <taxon>Mortierellomycotina</taxon>
        <taxon>Mortierellomycetes</taxon>
        <taxon>Mortierellales</taxon>
        <taxon>Mortierellaceae</taxon>
        <taxon>Mortierella</taxon>
    </lineage>
</organism>
<feature type="domain" description="TauD/TfdA-like" evidence="6">
    <location>
        <begin position="52"/>
        <end position="311"/>
    </location>
</feature>
<evidence type="ECO:0000313" key="8">
    <source>
        <dbReference type="Proteomes" id="UP000738359"/>
    </source>
</evidence>
<dbReference type="InterPro" id="IPR003819">
    <property type="entry name" value="TauD/TfdA-like"/>
</dbReference>
<evidence type="ECO:0000256" key="5">
    <source>
        <dbReference type="ARBA" id="ARBA00023004"/>
    </source>
</evidence>
<evidence type="ECO:0000259" key="6">
    <source>
        <dbReference type="Pfam" id="PF02668"/>
    </source>
</evidence>
<dbReference type="Gene3D" id="3.60.130.10">
    <property type="entry name" value="Clavaminate synthase-like"/>
    <property type="match status" value="1"/>
</dbReference>
<dbReference type="GO" id="GO:0046872">
    <property type="term" value="F:metal ion binding"/>
    <property type="evidence" value="ECO:0007669"/>
    <property type="project" value="UniProtKB-KW"/>
</dbReference>
<accession>A0A9P6M2H9</accession>
<dbReference type="PANTHER" id="PTHR30468:SF1">
    <property type="entry name" value="ALPHA-KETOGLUTARATE-DEPENDENT SULFONATE DIOXYGENASE"/>
    <property type="match status" value="1"/>
</dbReference>
<keyword evidence="2" id="KW-0479">Metal-binding</keyword>
<evidence type="ECO:0000256" key="4">
    <source>
        <dbReference type="ARBA" id="ARBA00023002"/>
    </source>
</evidence>
<protein>
    <recommendedName>
        <fullName evidence="6">TauD/TfdA-like domain-containing protein</fullName>
    </recommendedName>
</protein>
<evidence type="ECO:0000256" key="1">
    <source>
        <dbReference type="ARBA" id="ARBA00005896"/>
    </source>
</evidence>
<comment type="caution">
    <text evidence="7">The sequence shown here is derived from an EMBL/GenBank/DDBJ whole genome shotgun (WGS) entry which is preliminary data.</text>
</comment>
<keyword evidence="3" id="KW-0223">Dioxygenase</keyword>
<evidence type="ECO:0000313" key="7">
    <source>
        <dbReference type="EMBL" id="KAF9963082.1"/>
    </source>
</evidence>
<sequence length="363" mass="40378">MAPTVVENNIVLSASEKETTLADRNTHATRVAGKGADPEEKALFASVTKRIDYTPKIGTELHGIKLSQLTEQQGEELAALIAERGVVWFRDQDDLDYKEHVRLGKRWGPLHVHPLVPHSQDNPEVIVLDSRLSPPSRFNTNDSWHSDVSFEPAPASFSILKFEEIPEAGGDTIWSNGYELYDDLSPPIQHLLQGLTATHSSDIFKILTQSSGRKTFGKLNDSEHPVIRTNPVTGWKSVYTNPVFTREINGVTPAESKWILDYLGDLIAKKLQYQVRFHWEKNSVAIWDNRSTFHTGVPDFRPYQRRGVRVTVSGEKPFYDPQSGTQAKAWEATAKAIVAKQEAAEAKAKAETDAKVAASVVGA</sequence>
<gene>
    <name evidence="7" type="ORF">BGZ70_007645</name>
</gene>